<evidence type="ECO:0000313" key="2">
    <source>
        <dbReference type="EMBL" id="ATO98224.1"/>
    </source>
</evidence>
<organism evidence="2">
    <name type="scientific">Bat SARS-like coronavirus</name>
    <dbReference type="NCBI Taxonomy" id="1508227"/>
    <lineage>
        <taxon>Viruses</taxon>
        <taxon>Riboviria</taxon>
        <taxon>Orthornavirae</taxon>
        <taxon>Pisuviricota</taxon>
        <taxon>Pisoniviricetes</taxon>
        <taxon>Nidovirales</taxon>
        <taxon>Cornidovirineae</taxon>
        <taxon>Coronaviridae</taxon>
        <taxon>Orthocoronavirinae</taxon>
        <taxon>Betacoronavirus</taxon>
        <taxon>Sarbecovirus</taxon>
        <taxon>Betacoronavirus pandemicum</taxon>
        <taxon>Severe acute respiratory syndrome coronavirus</taxon>
    </lineage>
</organism>
<dbReference type="EMBL" id="KY417151">
    <property type="protein sequence ID" value="ATO98224.1"/>
    <property type="molecule type" value="Genomic_RNA"/>
</dbReference>
<reference evidence="2" key="1">
    <citation type="journal article" date="2017" name="PLoS Pathog.">
        <title>Discovery of a rich gene pool of bat SARS-related coronaviruses provides new insights into the origin of SARS coronavirus.</title>
        <authorList>
            <person name="Hu B."/>
            <person name="Zeng L.P."/>
            <person name="Yang X.L."/>
            <person name="Ge X.Y."/>
            <person name="Zhang W."/>
            <person name="Li B."/>
            <person name="Xie J.Z."/>
            <person name="Shen X.R."/>
            <person name="Zhang Y.Z."/>
            <person name="Wang N."/>
            <person name="Luo D.S."/>
            <person name="Zheng X.S."/>
            <person name="Wang M.N."/>
            <person name="Daszak P."/>
            <person name="Wang L.F."/>
            <person name="Cui J."/>
            <person name="Shi Z.L."/>
        </authorList>
    </citation>
    <scope>NUCLEOTIDE SEQUENCE</scope>
    <source>
        <strain evidence="2">Rs7327</strain>
    </source>
</reference>
<keyword evidence="1" id="KW-0812">Transmembrane</keyword>
<keyword evidence="1" id="KW-0472">Membrane</keyword>
<evidence type="ECO:0000256" key="1">
    <source>
        <dbReference type="SAM" id="Phobius"/>
    </source>
</evidence>
<sequence length="169" mass="18523">MLLLVTLFGLASGCSLPLTVSCPRGLPFTLQINTTSVTVEWYRVSPASMQGLTKINTGSTIFDNNFSVVNNNLYFKQCFGGFFTARCYLQGKHDGAIVDNSQPVFVDARNYVPTTAPLVSSQGIVQLKSSNVLAIVLPIALVGICLFILLLWYLFSKQNKIYQQATQSV</sequence>
<protein>
    <submittedName>
        <fullName evidence="2">ORFx</fullName>
    </submittedName>
</protein>
<feature type="transmembrane region" description="Helical" evidence="1">
    <location>
        <begin position="132"/>
        <end position="155"/>
    </location>
</feature>
<keyword evidence="1" id="KW-1133">Transmembrane helix</keyword>
<accession>A0A2D1PXC1</accession>
<name>A0A2D1PXC1_SARS</name>
<proteinExistence type="predicted"/>